<feature type="signal peptide" evidence="2">
    <location>
        <begin position="1"/>
        <end position="28"/>
    </location>
</feature>
<dbReference type="InterPro" id="IPR022222">
    <property type="entry name" value="DUF3747"/>
</dbReference>
<dbReference type="OrthoDB" id="9759810at2"/>
<proteinExistence type="predicted"/>
<dbReference type="RefSeq" id="WP_070392245.1">
    <property type="nucleotide sequence ID" value="NZ_CP017599.1"/>
</dbReference>
<reference evidence="4" key="1">
    <citation type="submission" date="2016-10" db="EMBL/GenBank/DDBJ databases">
        <title>Comparative genomics uncovers the prolific and rare metabolic potential of the cyanobacterial genus Moorea.</title>
        <authorList>
            <person name="Leao T."/>
            <person name="Castelao G."/>
            <person name="Korobeynikov A."/>
            <person name="Monroe E.A."/>
            <person name="Podell S."/>
            <person name="Glukhov E."/>
            <person name="Allen E."/>
            <person name="Gerwick W.H."/>
            <person name="Gerwick L."/>
        </authorList>
    </citation>
    <scope>NUCLEOTIDE SEQUENCE [LARGE SCALE GENOMIC DNA]</scope>
    <source>
        <strain evidence="4">PAL-8-15-08-1</strain>
    </source>
</reference>
<dbReference type="AlphaFoldDB" id="A0A1D8TQ47"/>
<dbReference type="Proteomes" id="UP000177870">
    <property type="component" value="Chromosome"/>
</dbReference>
<evidence type="ECO:0000256" key="1">
    <source>
        <dbReference type="SAM" id="MobiDB-lite"/>
    </source>
</evidence>
<keyword evidence="2" id="KW-0732">Signal</keyword>
<sequence>MNTSPWLAATAITTASCLTLGAINPAAANTFGNIEVNENNFIAVAAPFGYNQYQLLVIEQIANWQACWRERGTNPVVVEPLLLNFDFTGICGRSTDSNGYSMRVDSQDFGLDYMLRVVKRNGELVLVGSHRIDRNAPDIELGRTRGLANGFLKIFLDPGWRFTKRVYQGRQLGHIYLTYGATAKTVAPQWRSSPQPSPPTPSREFIFTKPQAQPKTSGERFPDTSPQLPAPAPAESSNDGIPVFDGSN</sequence>
<evidence type="ECO:0008006" key="5">
    <source>
        <dbReference type="Google" id="ProtNLM"/>
    </source>
</evidence>
<evidence type="ECO:0000256" key="2">
    <source>
        <dbReference type="SAM" id="SignalP"/>
    </source>
</evidence>
<accession>A0A1D8TQ47</accession>
<evidence type="ECO:0000313" key="3">
    <source>
        <dbReference type="EMBL" id="AOW99769.1"/>
    </source>
</evidence>
<protein>
    <recommendedName>
        <fullName evidence="5">DUF3747 domain-containing protein</fullName>
    </recommendedName>
</protein>
<feature type="chain" id="PRO_5009438790" description="DUF3747 domain-containing protein" evidence="2">
    <location>
        <begin position="29"/>
        <end position="248"/>
    </location>
</feature>
<name>A0A1D8TQ47_9CYAN</name>
<dbReference type="STRING" id="1458985.BJP34_10150"/>
<gene>
    <name evidence="3" type="ORF">BJP34_10150</name>
</gene>
<organism evidence="3 4">
    <name type="scientific">Moorena producens PAL-8-15-08-1</name>
    <dbReference type="NCBI Taxonomy" id="1458985"/>
    <lineage>
        <taxon>Bacteria</taxon>
        <taxon>Bacillati</taxon>
        <taxon>Cyanobacteriota</taxon>
        <taxon>Cyanophyceae</taxon>
        <taxon>Coleofasciculales</taxon>
        <taxon>Coleofasciculaceae</taxon>
        <taxon>Moorena</taxon>
    </lineage>
</organism>
<dbReference type="KEGG" id="mpro:BJP34_10150"/>
<dbReference type="Pfam" id="PF12565">
    <property type="entry name" value="DUF3747"/>
    <property type="match status" value="1"/>
</dbReference>
<feature type="region of interest" description="Disordered" evidence="1">
    <location>
        <begin position="187"/>
        <end position="248"/>
    </location>
</feature>
<evidence type="ECO:0000313" key="4">
    <source>
        <dbReference type="Proteomes" id="UP000177870"/>
    </source>
</evidence>
<dbReference type="EMBL" id="CP017599">
    <property type="protein sequence ID" value="AOW99769.1"/>
    <property type="molecule type" value="Genomic_DNA"/>
</dbReference>